<dbReference type="PANTHER" id="PTHR32071">
    <property type="entry name" value="TRANSCRIPTIONAL REGULATORY PROTEIN"/>
    <property type="match status" value="1"/>
</dbReference>
<dbReference type="GO" id="GO:0043565">
    <property type="term" value="F:sequence-specific DNA binding"/>
    <property type="evidence" value="ECO:0007669"/>
    <property type="project" value="InterPro"/>
</dbReference>
<dbReference type="PROSITE" id="PS00676">
    <property type="entry name" value="SIGMA54_INTERACT_2"/>
    <property type="match status" value="1"/>
</dbReference>
<feature type="domain" description="Sigma-54 factor interaction" evidence="6">
    <location>
        <begin position="157"/>
        <end position="386"/>
    </location>
</feature>
<organism evidence="7 8">
    <name type="scientific">Acinetobacter gerneri</name>
    <dbReference type="NCBI Taxonomy" id="202952"/>
    <lineage>
        <taxon>Bacteria</taxon>
        <taxon>Pseudomonadati</taxon>
        <taxon>Pseudomonadota</taxon>
        <taxon>Gammaproteobacteria</taxon>
        <taxon>Moraxellales</taxon>
        <taxon>Moraxellaceae</taxon>
        <taxon>Acinetobacter</taxon>
    </lineage>
</organism>
<evidence type="ECO:0000256" key="4">
    <source>
        <dbReference type="ARBA" id="ARBA00023125"/>
    </source>
</evidence>
<dbReference type="InterPro" id="IPR002197">
    <property type="entry name" value="HTH_Fis"/>
</dbReference>
<dbReference type="InterPro" id="IPR027417">
    <property type="entry name" value="P-loop_NTPase"/>
</dbReference>
<dbReference type="InterPro" id="IPR025943">
    <property type="entry name" value="Sigma_54_int_dom_ATP-bd_2"/>
</dbReference>
<gene>
    <name evidence="7" type="ORF">RFH51_11560</name>
</gene>
<dbReference type="InterPro" id="IPR003593">
    <property type="entry name" value="AAA+_ATPase"/>
</dbReference>
<keyword evidence="2" id="KW-0067">ATP-binding</keyword>
<dbReference type="GO" id="GO:0005524">
    <property type="term" value="F:ATP binding"/>
    <property type="evidence" value="ECO:0007669"/>
    <property type="project" value="UniProtKB-KW"/>
</dbReference>
<evidence type="ECO:0000313" key="7">
    <source>
        <dbReference type="EMBL" id="MDQ9072095.1"/>
    </source>
</evidence>
<proteinExistence type="predicted"/>
<keyword evidence="5" id="KW-0804">Transcription</keyword>
<dbReference type="SUPFAM" id="SSF46689">
    <property type="entry name" value="Homeodomain-like"/>
    <property type="match status" value="1"/>
</dbReference>
<evidence type="ECO:0000313" key="8">
    <source>
        <dbReference type="Proteomes" id="UP001243195"/>
    </source>
</evidence>
<dbReference type="SMART" id="SM00382">
    <property type="entry name" value="AAA"/>
    <property type="match status" value="1"/>
</dbReference>
<dbReference type="Proteomes" id="UP001243195">
    <property type="component" value="Unassembled WGS sequence"/>
</dbReference>
<dbReference type="Gene3D" id="1.10.10.60">
    <property type="entry name" value="Homeodomain-like"/>
    <property type="match status" value="1"/>
</dbReference>
<keyword evidence="4" id="KW-0238">DNA-binding</keyword>
<dbReference type="AlphaFoldDB" id="A0AAW8JLL4"/>
<dbReference type="InterPro" id="IPR011006">
    <property type="entry name" value="CheY-like_superfamily"/>
</dbReference>
<reference evidence="7" key="1">
    <citation type="submission" date="2023-08" db="EMBL/GenBank/DDBJ databases">
        <title>Emergence of clinically-relevant ST2 carbapenem-resistant Acinetobacter baumannii strains in hospital sewages in Zhejiang, East of China.</title>
        <authorList>
            <person name="Kaichao C."/>
            <person name="Zhang R."/>
        </authorList>
    </citation>
    <scope>NUCLEOTIDE SEQUENCE</scope>
    <source>
        <strain evidence="7">M-SY-60</strain>
    </source>
</reference>
<evidence type="ECO:0000256" key="2">
    <source>
        <dbReference type="ARBA" id="ARBA00022840"/>
    </source>
</evidence>
<dbReference type="SUPFAM" id="SSF52172">
    <property type="entry name" value="CheY-like"/>
    <property type="match status" value="1"/>
</dbReference>
<dbReference type="CDD" id="cd00009">
    <property type="entry name" value="AAA"/>
    <property type="match status" value="1"/>
</dbReference>
<protein>
    <submittedName>
        <fullName evidence="7">Sigma-54 dependent transcriptional regulator</fullName>
    </submittedName>
</protein>
<dbReference type="Pfam" id="PF25601">
    <property type="entry name" value="AAA_lid_14"/>
    <property type="match status" value="1"/>
</dbReference>
<accession>A0AAW8JLL4</accession>
<evidence type="ECO:0000256" key="1">
    <source>
        <dbReference type="ARBA" id="ARBA00022741"/>
    </source>
</evidence>
<dbReference type="InterPro" id="IPR025944">
    <property type="entry name" value="Sigma_54_int_dom_CS"/>
</dbReference>
<dbReference type="Gene3D" id="3.40.50.2300">
    <property type="match status" value="1"/>
</dbReference>
<dbReference type="InterPro" id="IPR009057">
    <property type="entry name" value="Homeodomain-like_sf"/>
</dbReference>
<dbReference type="InterPro" id="IPR025662">
    <property type="entry name" value="Sigma_54_int_dom_ATP-bd_1"/>
</dbReference>
<dbReference type="PROSITE" id="PS00675">
    <property type="entry name" value="SIGMA54_INTERACT_1"/>
    <property type="match status" value="1"/>
</dbReference>
<dbReference type="Pfam" id="PF00158">
    <property type="entry name" value="Sigma54_activat"/>
    <property type="match status" value="1"/>
</dbReference>
<dbReference type="Gene3D" id="1.10.8.60">
    <property type="match status" value="1"/>
</dbReference>
<dbReference type="FunFam" id="3.40.50.300:FF:000006">
    <property type="entry name" value="DNA-binding transcriptional regulator NtrC"/>
    <property type="match status" value="1"/>
</dbReference>
<dbReference type="SUPFAM" id="SSF52540">
    <property type="entry name" value="P-loop containing nucleoside triphosphate hydrolases"/>
    <property type="match status" value="1"/>
</dbReference>
<dbReference type="PROSITE" id="PS00688">
    <property type="entry name" value="SIGMA54_INTERACT_3"/>
    <property type="match status" value="1"/>
</dbReference>
<dbReference type="InterPro" id="IPR002078">
    <property type="entry name" value="Sigma_54_int"/>
</dbReference>
<keyword evidence="3" id="KW-0805">Transcription regulation</keyword>
<dbReference type="Gene3D" id="3.40.50.300">
    <property type="entry name" value="P-loop containing nucleotide triphosphate hydrolases"/>
    <property type="match status" value="1"/>
</dbReference>
<evidence type="ECO:0000256" key="5">
    <source>
        <dbReference type="ARBA" id="ARBA00023163"/>
    </source>
</evidence>
<comment type="caution">
    <text evidence="7">The sequence shown here is derived from an EMBL/GenBank/DDBJ whole genome shotgun (WGS) entry which is preliminary data.</text>
</comment>
<sequence>MSTFHSSILFVDDEVDGYIIKQMSLSHLGMLNNATHNLEQTRLQLSQKANDACLAECNIATKHTEDLGEDIRSTLLKKNDVVTTLQTDTRSAISILDTGAFKMVTKPLNQKDLAQLLKKALHFSKQHPEFPINSFKTSKKKPSKKHEIEHDITHTLLLGKSEVIENLRTDLKKIARSQAPVFITGESGTGKEIVANLVHQLSRRRKGAFIAINCGAIPHDLLESEFFGYKKGSFTGASQDKQGLIQAANGGSLFLDEIAELPLAMQVKLLRAVQEKKIRPIGGDEEIAVDFRIISASHTDLKTLLEQGKFRQDLFFRLHVMPIHIPPLRQRQQDIILLADSFIKQICAEWKVPQKKLSNAAQNFLLSLSYPGNVRELRNMIERAISLCDSDQIEVEHFKILVEQKHDLSNENQFIEEDKKNRKPIPIYDLFQEEQKNENICLEQYLANIEKDILITALNQTHWNRTLAAQKLGLTFRALRYRLKKYDLD</sequence>
<dbReference type="EMBL" id="JAVIDA010000015">
    <property type="protein sequence ID" value="MDQ9072095.1"/>
    <property type="molecule type" value="Genomic_DNA"/>
</dbReference>
<dbReference type="Pfam" id="PF02954">
    <property type="entry name" value="HTH_8"/>
    <property type="match status" value="1"/>
</dbReference>
<evidence type="ECO:0000256" key="3">
    <source>
        <dbReference type="ARBA" id="ARBA00023015"/>
    </source>
</evidence>
<dbReference type="PANTHER" id="PTHR32071:SF100">
    <property type="entry name" value="RESPONSE REGULATOR PROTEIN PILR"/>
    <property type="match status" value="1"/>
</dbReference>
<dbReference type="RefSeq" id="WP_308956563.1">
    <property type="nucleotide sequence ID" value="NZ_JAVICY010000018.1"/>
</dbReference>
<dbReference type="PRINTS" id="PR01590">
    <property type="entry name" value="HTHFIS"/>
</dbReference>
<dbReference type="GO" id="GO:0006355">
    <property type="term" value="P:regulation of DNA-templated transcription"/>
    <property type="evidence" value="ECO:0007669"/>
    <property type="project" value="InterPro"/>
</dbReference>
<dbReference type="InterPro" id="IPR058031">
    <property type="entry name" value="AAA_lid_NorR"/>
</dbReference>
<name>A0AAW8JLL4_9GAMM</name>
<evidence type="ECO:0000259" key="6">
    <source>
        <dbReference type="PROSITE" id="PS50045"/>
    </source>
</evidence>
<keyword evidence="1" id="KW-0547">Nucleotide-binding</keyword>
<dbReference type="PROSITE" id="PS50045">
    <property type="entry name" value="SIGMA54_INTERACT_4"/>
    <property type="match status" value="1"/>
</dbReference>